<feature type="region of interest" description="Disordered" evidence="1">
    <location>
        <begin position="828"/>
        <end position="854"/>
    </location>
</feature>
<keyword evidence="3" id="KW-1185">Reference proteome</keyword>
<accession>W9S2P8</accession>
<dbReference type="eggNOG" id="ENOG502QREA">
    <property type="taxonomic scope" value="Eukaryota"/>
</dbReference>
<dbReference type="EMBL" id="KE345665">
    <property type="protein sequence ID" value="EXC11014.1"/>
    <property type="molecule type" value="Genomic_DNA"/>
</dbReference>
<reference evidence="3" key="1">
    <citation type="submission" date="2013-01" db="EMBL/GenBank/DDBJ databases">
        <title>Draft Genome Sequence of a Mulberry Tree, Morus notabilis C.K. Schneid.</title>
        <authorList>
            <person name="He N."/>
            <person name="Zhao S."/>
        </authorList>
    </citation>
    <scope>NUCLEOTIDE SEQUENCE</scope>
</reference>
<dbReference type="OrthoDB" id="630817at2759"/>
<dbReference type="PANTHER" id="PTHR33167:SF18">
    <property type="entry name" value="GB|AAF67766.1"/>
    <property type="match status" value="1"/>
</dbReference>
<organism evidence="2 3">
    <name type="scientific">Morus notabilis</name>
    <dbReference type="NCBI Taxonomy" id="981085"/>
    <lineage>
        <taxon>Eukaryota</taxon>
        <taxon>Viridiplantae</taxon>
        <taxon>Streptophyta</taxon>
        <taxon>Embryophyta</taxon>
        <taxon>Tracheophyta</taxon>
        <taxon>Spermatophyta</taxon>
        <taxon>Magnoliopsida</taxon>
        <taxon>eudicotyledons</taxon>
        <taxon>Gunneridae</taxon>
        <taxon>Pentapetalae</taxon>
        <taxon>rosids</taxon>
        <taxon>fabids</taxon>
        <taxon>Rosales</taxon>
        <taxon>Moraceae</taxon>
        <taxon>Moreae</taxon>
        <taxon>Morus</taxon>
    </lineage>
</organism>
<dbReference type="Pfam" id="PF05904">
    <property type="entry name" value="DUF863"/>
    <property type="match status" value="2"/>
</dbReference>
<evidence type="ECO:0000313" key="3">
    <source>
        <dbReference type="Proteomes" id="UP000030645"/>
    </source>
</evidence>
<dbReference type="KEGG" id="mnt:21398340"/>
<feature type="compositionally biased region" description="Basic residues" evidence="1">
    <location>
        <begin position="843"/>
        <end position="852"/>
    </location>
</feature>
<proteinExistence type="predicted"/>
<feature type="region of interest" description="Disordered" evidence="1">
    <location>
        <begin position="687"/>
        <end position="710"/>
    </location>
</feature>
<feature type="compositionally biased region" description="Basic and acidic residues" evidence="1">
    <location>
        <begin position="695"/>
        <end position="706"/>
    </location>
</feature>
<name>W9S2P8_9ROSA</name>
<dbReference type="Proteomes" id="UP000030645">
    <property type="component" value="Unassembled WGS sequence"/>
</dbReference>
<evidence type="ECO:0000256" key="1">
    <source>
        <dbReference type="SAM" id="MobiDB-lite"/>
    </source>
</evidence>
<dbReference type="AlphaFoldDB" id="W9S2P8"/>
<evidence type="ECO:0000313" key="2">
    <source>
        <dbReference type="EMBL" id="EXC11014.1"/>
    </source>
</evidence>
<sequence length="972" mass="107936">MQCNGYFPGYHSPMNLSLDANGSTWRSNCHDKIFESENFYNGFSSSNSLLAYNKDVLKQTMLKHETIFKDQIQELHRLYRRQRELMDKIRRNNLNKHYLRFEASHSNTPFFQTSSEYDQKTFQVSGFPLIKPAGSQVQSPLSSFQGKEAQVRHSYSTRSEACAEDVQLFESKGKKIGKKLLDLQLPADEYIDSEDKDLLDDEKVSEVSEVSSYSVKRSPQVVYTSDVKSFFGSYASNSVFLGAVQNPSILEKQKWSPDLNEPGKFKEEVGSLSNGFVGPSSHSKLLCSEPLEKAKLGFQYSFDESIRNASRRPDIEVSTNFLLSETGGKEEQLSYHDKAGKLGSNLNSFLHAFNAEKSSLFPKSSNKDLEKVYEPSTFHQGNQSSLIEITILDLENSRRNSAPSNDNHHGPHASFYESNFNNQGSWTNMKNTGRLAVQKLPCESGRKPIAVQALPCFGTSVHLGKRCESSIGKSELDGGSKLMPDNHSLNIRSSNDVYLNSKPPSCSSEFAVSQNAQTTDGTENHGYSVGGLNWLREKSVHNAKENNGHGSLTRVEPVSIEAYSAGICDVEPKKVETSDCLTKRLPGFHDHNKSYIFGHHCSPSSSLHKTWQNPLQDVKSSGKDSVIDLNLACDSASETEIELTADEHVGENGVNRKHSSFGCLIDLNSSINEARFTQKSSLLAEIDLDAPASPENKESSPPRGESDENQAETPVLLLGQEGADQQDELAKIAAEALISISSFKSSTSLQKPSFERLEVSLLDSLHWFAGVVSSVASNPESEFGLVLTDKNNNNFEELFPDEMDYFEAMTLKLTEAKLEECCYKTNVSKEEETGTSSSPSQQRKGRTRRGGRQRKDFQREILPCLASLSRYEVTEDLQTIGGLMEAAGTHWESGSTRNAARNGYTRARKRSSVAASSGVGCSVESLKQLSSSYSKVGKEERSVICWGQVTRRRRGQRCPVRVGNQQLILSQV</sequence>
<dbReference type="STRING" id="981085.W9S2P8"/>
<gene>
    <name evidence="2" type="ORF">L484_015234</name>
</gene>
<evidence type="ECO:0008006" key="4">
    <source>
        <dbReference type="Google" id="ProtNLM"/>
    </source>
</evidence>
<dbReference type="InterPro" id="IPR008581">
    <property type="entry name" value="DUF863_pln"/>
</dbReference>
<protein>
    <recommendedName>
        <fullName evidence="4">DUF863 domain-containing protein</fullName>
    </recommendedName>
</protein>
<dbReference type="PANTHER" id="PTHR33167">
    <property type="entry name" value="TRANSCRIPTION FACTOR, PUTATIVE (DUF863)-RELATED"/>
    <property type="match status" value="1"/>
</dbReference>